<reference evidence="2" key="2">
    <citation type="submission" date="2025-08" db="UniProtKB">
        <authorList>
            <consortium name="RefSeq"/>
        </authorList>
    </citation>
    <scope>IDENTIFICATION</scope>
    <source>
        <strain evidence="2">14028-0561.14</strain>
        <tissue evidence="2">Whole fly</tissue>
    </source>
</reference>
<dbReference type="RefSeq" id="XP_017033103.1">
    <property type="nucleotide sequence ID" value="XM_017177614.2"/>
</dbReference>
<proteinExistence type="predicted"/>
<gene>
    <name evidence="2" type="primary">LOC108082284</name>
</gene>
<dbReference type="Proteomes" id="UP001652661">
    <property type="component" value="Chromosome 2R"/>
</dbReference>
<sequence length="240" mass="27966">MKYNGNQYIRIFLMTLRETPMWPITQPQFIQSSSRVCLNWTLTVNTDDNTRLRQILRAEIRPQNPKIKVLVEELFIFLENTSMICLPKLPYADQVYTFRFRRRYNITHFPWSSAFKSKKIRSMSSIPARAPEILPNGFYHDAKKNHLFVFWRQLDELELNGPNFTYAAATGTGKNPSSIDSNCALFSDWDPTIPGIIYVWSQNSMGNSTATTRLEVPLLTNSESLQIRGLRYYDNNYTLT</sequence>
<dbReference type="GeneID" id="108082284"/>
<dbReference type="AlphaFoldDB" id="A0A6P4JER9"/>
<dbReference type="OrthoDB" id="6381660at2759"/>
<keyword evidence="1" id="KW-1185">Reference proteome</keyword>
<protein>
    <submittedName>
        <fullName evidence="2">Cytokine receptor-like</fullName>
    </submittedName>
</protein>
<organism evidence="1 2">
    <name type="scientific">Drosophila kikkawai</name>
    <name type="common">Fruit fly</name>
    <dbReference type="NCBI Taxonomy" id="30033"/>
    <lineage>
        <taxon>Eukaryota</taxon>
        <taxon>Metazoa</taxon>
        <taxon>Ecdysozoa</taxon>
        <taxon>Arthropoda</taxon>
        <taxon>Hexapoda</taxon>
        <taxon>Insecta</taxon>
        <taxon>Pterygota</taxon>
        <taxon>Neoptera</taxon>
        <taxon>Endopterygota</taxon>
        <taxon>Diptera</taxon>
        <taxon>Brachycera</taxon>
        <taxon>Muscomorpha</taxon>
        <taxon>Ephydroidea</taxon>
        <taxon>Drosophilidae</taxon>
        <taxon>Drosophila</taxon>
        <taxon>Sophophora</taxon>
    </lineage>
</organism>
<accession>A0A6P4JER9</accession>
<evidence type="ECO:0000313" key="1">
    <source>
        <dbReference type="Proteomes" id="UP001652661"/>
    </source>
</evidence>
<reference evidence="1" key="1">
    <citation type="submission" date="2025-05" db="UniProtKB">
        <authorList>
            <consortium name="RefSeq"/>
        </authorList>
    </citation>
    <scope>NUCLEOTIDE SEQUENCE [LARGE SCALE GENOMIC DNA]</scope>
    <source>
        <strain evidence="1">14028-0561.14</strain>
    </source>
</reference>
<name>A0A6P4JER9_DROKI</name>
<evidence type="ECO:0000313" key="2">
    <source>
        <dbReference type="RefSeq" id="XP_017033103.1"/>
    </source>
</evidence>